<dbReference type="InterPro" id="IPR029061">
    <property type="entry name" value="THDP-binding"/>
</dbReference>
<feature type="binding site" evidence="11">
    <location>
        <position position="858"/>
    </location>
    <ligand>
        <name>[4Fe-4S] cluster</name>
        <dbReference type="ChEBI" id="CHEBI:49883"/>
        <label>3</label>
    </ligand>
</feature>
<dbReference type="GO" id="GO:0016903">
    <property type="term" value="F:oxidoreductase activity, acting on the aldehyde or oxo group of donors"/>
    <property type="evidence" value="ECO:0007669"/>
    <property type="project" value="InterPro"/>
</dbReference>
<dbReference type="Gene3D" id="3.40.920.10">
    <property type="entry name" value="Pyruvate-ferredoxin oxidoreductase, PFOR, domain III"/>
    <property type="match status" value="1"/>
</dbReference>
<evidence type="ECO:0000256" key="4">
    <source>
        <dbReference type="ARBA" id="ARBA00022723"/>
    </source>
</evidence>
<dbReference type="InterPro" id="IPR009014">
    <property type="entry name" value="Transketo_C/PFOR_II"/>
</dbReference>
<feature type="site" description="Important for catalytic activity" evidence="10">
    <location>
        <position position="1015"/>
    </location>
</feature>
<evidence type="ECO:0000256" key="8">
    <source>
        <dbReference type="ARBA" id="ARBA00023014"/>
    </source>
</evidence>
<feature type="binding site" evidence="11">
    <location>
        <position position="830"/>
    </location>
    <ligand>
        <name>[4Fe-4S] cluster</name>
        <dbReference type="ChEBI" id="CHEBI:49883"/>
        <label>3</label>
    </ligand>
</feature>
<dbReference type="GO" id="GO:0022900">
    <property type="term" value="P:electron transport chain"/>
    <property type="evidence" value="ECO:0007669"/>
    <property type="project" value="InterPro"/>
</dbReference>
<keyword evidence="2 9" id="KW-0813">Transport</keyword>
<evidence type="ECO:0000256" key="3">
    <source>
        <dbReference type="ARBA" id="ARBA00022485"/>
    </source>
</evidence>
<dbReference type="GO" id="GO:0051539">
    <property type="term" value="F:4 iron, 4 sulfur cluster binding"/>
    <property type="evidence" value="ECO:0007669"/>
    <property type="project" value="UniProtKB-KW"/>
</dbReference>
<dbReference type="FunFam" id="3.40.50.970:FF:000041">
    <property type="entry name" value="Pyruvate:ferredoxin (Flavodoxin) oxidoreductase"/>
    <property type="match status" value="1"/>
</dbReference>
<dbReference type="FunFam" id="3.40.50.970:FF:000012">
    <property type="entry name" value="Pyruvate:ferredoxin (Flavodoxin) oxidoreductase"/>
    <property type="match status" value="1"/>
</dbReference>
<dbReference type="CDD" id="cd03377">
    <property type="entry name" value="TPP_PFOR_PNO"/>
    <property type="match status" value="1"/>
</dbReference>
<dbReference type="InterPro" id="IPR017896">
    <property type="entry name" value="4Fe4S_Fe-S-bd"/>
</dbReference>
<evidence type="ECO:0000259" key="12">
    <source>
        <dbReference type="PROSITE" id="PS51379"/>
    </source>
</evidence>
<dbReference type="InterPro" id="IPR002869">
    <property type="entry name" value="Pyrv_flavodox_OxRed_cen"/>
</dbReference>
<accession>D2KVJ4</accession>
<dbReference type="FunFam" id="3.40.50.920:FF:000007">
    <property type="entry name" value="Pyruvate:ferredoxin (Flavodoxin) oxidoreductase"/>
    <property type="match status" value="1"/>
</dbReference>
<dbReference type="Pfam" id="PF17147">
    <property type="entry name" value="PFOR_II"/>
    <property type="match status" value="1"/>
</dbReference>
<dbReference type="SUPFAM" id="SSF52518">
    <property type="entry name" value="Thiamin diphosphate-binding fold (THDP-binding)"/>
    <property type="match status" value="2"/>
</dbReference>
<dbReference type="GO" id="GO:0006979">
    <property type="term" value="P:response to oxidative stress"/>
    <property type="evidence" value="ECO:0007669"/>
    <property type="project" value="TreeGrafter"/>
</dbReference>
<dbReference type="Gene3D" id="3.30.70.20">
    <property type="match status" value="1"/>
</dbReference>
<dbReference type="InterPro" id="IPR050722">
    <property type="entry name" value="Pyruvate:ferred/Flavod_OxRd"/>
</dbReference>
<dbReference type="Pfam" id="PF01558">
    <property type="entry name" value="POR"/>
    <property type="match status" value="1"/>
</dbReference>
<sequence>MALVKKDEEEEVRMAEQKVMDGNTAAAYIAYAFSEVAGIYPITPSSSMGEKVDLWQTQGRPNIFGNPISITEMQSEAGVAGFVHGSLKSGALTTTFTCSQGLLLMLPNMYKIAGELLPTVFHVAARSLTTSALSIFGDHSDVMAVRQSGFVLLAESSVQEVMDLSAVAHLASLEASLPFLNFFDGFRTSHECQKISVLDQDDLKKMLNQEALAVFRSRSMSPNHPKASGSNQGPDLYFQQRETVNRHYQILPYVVQKYMAKINQLRGTVYDLVNYYGDPEAKEIIVAMGSVASTIEQTVDFLNQKGRKVGFLNIHLYRPFPIDCFLAAIPKTVEKMAVLDRTKEAGAQAEPLFMDVQSALYNSHRRPVIIGGRYGIGSKDTRPDHILSVFEELLSDNPKSPFTVGIEDDVTHLSLTNSQPLDLTPKSTYQALFWGLGGDGTVSASHMTASLIGENSTHTLQLYCHYDSRKQNGLTIANLRIGQEALKSAYLIQKTDFVSVSNQAYLRQYDVLKGLKEGGVFLLNTTWTRKQVLRSLPKEIKVYLAKHRIRFYIINAYDILNKVGLPRQLAICLQTAFFALTHHLPHDLAFKTLKESLKDSFSDRSQPLIDQNIQAIELSLKSIEEIEVPDKWKLLEISQQVSHKESSATYQEAIQRPIQRLEGNALSVGELINQGMVAGDIPLGGSVYEKRGLAREVPVWDKSHCVQCHRCSFVCPHAAIRPILIDDEELALAPEGYQVMDFKGKDGSYYRIQVSVEDCTGCQLCVEACPAKGKALHMLEADKGQEAMLKQEAINWAFSMTLRAKENSEKPGTLAYTQFQKPLLEFSGACPGCGETPYVKLLTQLFGNRMLIANATGCSSIWGAMSGTSPYCTNNEGQGPAWSNSLLEDNAEFGYGMMMANQTRRKALLPLMSKAMNQASSELQFLLRDWMAHMNEGQGSRSRSRKLMTYLEEEAKESPLLQELYDKRDLFVKPSQWIIGGDGWAYDIGYGGIDHVLASGADVNILVLDNEVYSNTGGHRSKGTPASAIAKFSSSGKNSAKKDLGRMAMTYENVYVAQVASGANLVQVIKAFEEAESYPGPSLIIAYVPCITHGLAGGMAKSLEEAKEAVACGYWSLYRYNPLLRQEGKCPMILDYKRPKFNHMIDFMLKQQRFALLQENNPQEAHKLFKKTVNDAKNRYQFYANLTKERDNITLKEKTLFTTNYSTLTTGVDDL</sequence>
<evidence type="ECO:0000256" key="10">
    <source>
        <dbReference type="PIRSR" id="PIRSR000159-2"/>
    </source>
</evidence>
<dbReference type="InterPro" id="IPR011766">
    <property type="entry name" value="TPP_enzyme_TPP-bd"/>
</dbReference>
<dbReference type="AlphaFoldDB" id="D2KVJ4"/>
<evidence type="ECO:0000256" key="11">
    <source>
        <dbReference type="PIRSR" id="PIRSR000159-50"/>
    </source>
</evidence>
<dbReference type="SUPFAM" id="SSF52922">
    <property type="entry name" value="TK C-terminal domain-like"/>
    <property type="match status" value="1"/>
</dbReference>
<feature type="binding site" evidence="11">
    <location>
        <position position="708"/>
    </location>
    <ligand>
        <name>[4Fe-4S] cluster</name>
        <dbReference type="ChEBI" id="CHEBI:49883"/>
        <label>1</label>
    </ligand>
</feature>
<feature type="binding site" evidence="11">
    <location>
        <position position="705"/>
    </location>
    <ligand>
        <name>[4Fe-4S] cluster</name>
        <dbReference type="ChEBI" id="CHEBI:49883"/>
        <label>1</label>
    </ligand>
</feature>
<evidence type="ECO:0000256" key="5">
    <source>
        <dbReference type="ARBA" id="ARBA00022982"/>
    </source>
</evidence>
<comment type="similarity">
    <text evidence="1 9">Belongs to the pyruvate:ferredoxin/flavodoxin oxidoreductase family.</text>
</comment>
<dbReference type="GO" id="GO:0030976">
    <property type="term" value="F:thiamine pyrophosphate binding"/>
    <property type="evidence" value="ECO:0007669"/>
    <property type="project" value="InterPro"/>
</dbReference>
<evidence type="ECO:0000256" key="6">
    <source>
        <dbReference type="ARBA" id="ARBA00023002"/>
    </source>
</evidence>
<organism evidence="13">
    <name type="scientific">Streptococcus dysgalactiae subsp. equisimilis</name>
    <name type="common">Streptococcus equisimilis</name>
    <dbReference type="NCBI Taxonomy" id="119602"/>
    <lineage>
        <taxon>Bacteria</taxon>
        <taxon>Bacillati</taxon>
        <taxon>Bacillota</taxon>
        <taxon>Bacilli</taxon>
        <taxon>Lactobacillales</taxon>
        <taxon>Streptococcaceae</taxon>
        <taxon>Streptococcus</taxon>
    </lineage>
</organism>
<evidence type="ECO:0000256" key="9">
    <source>
        <dbReference type="PIRNR" id="PIRNR000159"/>
    </source>
</evidence>
<protein>
    <submittedName>
        <fullName evidence="13">Putative pyruvate ferredoxin/flavodoxin oxidoreductase family protein</fullName>
    </submittedName>
</protein>
<feature type="site" description="Important for catalytic activity" evidence="10">
    <location>
        <position position="76"/>
    </location>
</feature>
<name>D2KVJ4_STREQ</name>
<feature type="binding site" evidence="11">
    <location>
        <position position="769"/>
    </location>
    <ligand>
        <name>[4Fe-4S] cluster</name>
        <dbReference type="ChEBI" id="CHEBI:49883"/>
        <label>1</label>
    </ligand>
</feature>
<dbReference type="InterPro" id="IPR002880">
    <property type="entry name" value="Pyrv_Fd/Flavodoxin_OxRdtase_N"/>
</dbReference>
<dbReference type="GO" id="GO:0005506">
    <property type="term" value="F:iron ion binding"/>
    <property type="evidence" value="ECO:0007669"/>
    <property type="project" value="InterPro"/>
</dbReference>
<dbReference type="Pfam" id="PF02775">
    <property type="entry name" value="TPP_enzyme_C"/>
    <property type="match status" value="1"/>
</dbReference>
<feature type="site" description="Important for catalytic activity" evidence="10">
    <location>
        <position position="126"/>
    </location>
</feature>
<proteinExistence type="inferred from homology"/>
<keyword evidence="4 11" id="KW-0479">Metal-binding</keyword>
<dbReference type="FunFam" id="3.30.70.20:FF:000022">
    <property type="entry name" value="Pyruvate:ferredoxin (Flavodoxin) oxidoreductase"/>
    <property type="match status" value="1"/>
</dbReference>
<dbReference type="PANTHER" id="PTHR32154:SF0">
    <property type="entry name" value="PYRUVATE-FLAVODOXIN OXIDOREDUCTASE-RELATED"/>
    <property type="match status" value="1"/>
</dbReference>
<feature type="binding site" evidence="11">
    <location>
        <position position="762"/>
    </location>
    <ligand>
        <name>[4Fe-4S] cluster</name>
        <dbReference type="ChEBI" id="CHEBI:49883"/>
        <label>2</label>
    </ligand>
</feature>
<dbReference type="PROSITE" id="PS00198">
    <property type="entry name" value="4FE4S_FER_1"/>
    <property type="match status" value="1"/>
</dbReference>
<dbReference type="InterPro" id="IPR033412">
    <property type="entry name" value="PFOR_II"/>
</dbReference>
<feature type="binding site" evidence="11">
    <location>
        <position position="759"/>
    </location>
    <ligand>
        <name>[4Fe-4S] cluster</name>
        <dbReference type="ChEBI" id="CHEBI:49883"/>
        <label>2</label>
    </ligand>
</feature>
<keyword evidence="3 11" id="KW-0004">4Fe-4S</keyword>
<dbReference type="Gene3D" id="3.40.50.920">
    <property type="match status" value="1"/>
</dbReference>
<feature type="binding site" evidence="11">
    <location>
        <position position="711"/>
    </location>
    <ligand>
        <name>[4Fe-4S] cluster</name>
        <dbReference type="ChEBI" id="CHEBI:49883"/>
        <label>1</label>
    </ligand>
</feature>
<dbReference type="CDD" id="cd07034">
    <property type="entry name" value="TPP_PYR_PFOR_IOR-alpha_like"/>
    <property type="match status" value="1"/>
</dbReference>
<dbReference type="InterPro" id="IPR019752">
    <property type="entry name" value="Pyrv/ketoisovalerate_OxRed_cat"/>
</dbReference>
<dbReference type="Gene3D" id="3.40.50.970">
    <property type="match status" value="2"/>
</dbReference>
<dbReference type="NCBIfam" id="TIGR02176">
    <property type="entry name" value="pyruv_ox_red"/>
    <property type="match status" value="1"/>
</dbReference>
<evidence type="ECO:0000256" key="7">
    <source>
        <dbReference type="ARBA" id="ARBA00023004"/>
    </source>
</evidence>
<dbReference type="SUPFAM" id="SSF54862">
    <property type="entry name" value="4Fe-4S ferredoxins"/>
    <property type="match status" value="1"/>
</dbReference>
<feature type="domain" description="4Fe-4S ferredoxin-type" evidence="12">
    <location>
        <begin position="696"/>
        <end position="725"/>
    </location>
</feature>
<dbReference type="InterPro" id="IPR019456">
    <property type="entry name" value="Pyrv-flavodox_OxRtase_EKR"/>
</dbReference>
<dbReference type="EMBL" id="AB479811">
    <property type="protein sequence ID" value="BAI63412.1"/>
    <property type="molecule type" value="Genomic_DNA"/>
</dbReference>
<keyword evidence="5 9" id="KW-0249">Electron transport</keyword>
<feature type="binding site" evidence="11">
    <location>
        <position position="765"/>
    </location>
    <ligand>
        <name>[4Fe-4S] cluster</name>
        <dbReference type="ChEBI" id="CHEBI:49883"/>
        <label>2</label>
    </ligand>
</feature>
<evidence type="ECO:0000256" key="2">
    <source>
        <dbReference type="ARBA" id="ARBA00022448"/>
    </source>
</evidence>
<evidence type="ECO:0000313" key="13">
    <source>
        <dbReference type="EMBL" id="BAI63412.1"/>
    </source>
</evidence>
<feature type="domain" description="4Fe-4S ferredoxin-type" evidence="12">
    <location>
        <begin position="750"/>
        <end position="781"/>
    </location>
</feature>
<dbReference type="SUPFAM" id="SSF53323">
    <property type="entry name" value="Pyruvate-ferredoxin oxidoreductase, PFOR, domain III"/>
    <property type="match status" value="1"/>
</dbReference>
<keyword evidence="6 9" id="KW-0560">Oxidoreductase</keyword>
<dbReference type="SMART" id="SM00890">
    <property type="entry name" value="EKR"/>
    <property type="match status" value="1"/>
</dbReference>
<dbReference type="PROSITE" id="PS51379">
    <property type="entry name" value="4FE4S_FER_2"/>
    <property type="match status" value="2"/>
</dbReference>
<dbReference type="Pfam" id="PF13484">
    <property type="entry name" value="Fer4_16"/>
    <property type="match status" value="1"/>
</dbReference>
<feature type="binding site" evidence="11">
    <location>
        <position position="1090"/>
    </location>
    <ligand>
        <name>[4Fe-4S] cluster</name>
        <dbReference type="ChEBI" id="CHEBI:49883"/>
        <label>3</label>
    </ligand>
</feature>
<dbReference type="PIRSF" id="PIRSF000159">
    <property type="entry name" value="NifJ"/>
    <property type="match status" value="1"/>
</dbReference>
<dbReference type="Pfam" id="PF01855">
    <property type="entry name" value="POR_N"/>
    <property type="match status" value="1"/>
</dbReference>
<keyword evidence="7 11" id="KW-0408">Iron</keyword>
<reference evidence="13" key="1">
    <citation type="journal article" date="2012" name="BMC Genomics">
        <title>Evolutionary paths of streptococcal and staphylococcal superantigens.</title>
        <authorList>
            <person name="Okumura K."/>
            <person name="Shimomura Y."/>
            <person name="Yamagata Murayama S."/>
            <person name="Yagi J."/>
            <person name="Ubukata K."/>
            <person name="Kirikae T."/>
            <person name="Miyoshi-Akiyama T."/>
        </authorList>
    </citation>
    <scope>NUCLEOTIDE SEQUENCE</scope>
    <source>
        <strain evidence="13">165</strain>
    </source>
</reference>
<keyword evidence="8 11" id="KW-0411">Iron-sulfur</keyword>
<dbReference type="InterPro" id="IPR011895">
    <property type="entry name" value="Pyrv_flavodox_OxRed"/>
</dbReference>
<evidence type="ECO:0000256" key="1">
    <source>
        <dbReference type="ARBA" id="ARBA00009032"/>
    </source>
</evidence>
<dbReference type="PANTHER" id="PTHR32154">
    <property type="entry name" value="PYRUVATE-FLAVODOXIN OXIDOREDUCTASE-RELATED"/>
    <property type="match status" value="1"/>
</dbReference>
<feature type="site" description="Important for catalytic activity" evidence="10">
    <location>
        <position position="43"/>
    </location>
</feature>
<feature type="binding site" evidence="11">
    <location>
        <position position="833"/>
    </location>
    <ligand>
        <name>[4Fe-4S] cluster</name>
        <dbReference type="ChEBI" id="CHEBI:49883"/>
        <label>3</label>
    </ligand>
</feature>
<keyword evidence="13" id="KW-0670">Pyruvate</keyword>
<dbReference type="InterPro" id="IPR017900">
    <property type="entry name" value="4Fe4S_Fe_S_CS"/>
</dbReference>
<comment type="cofactor">
    <cofactor evidence="11">
        <name>[4Fe-4S] cluster</name>
        <dbReference type="ChEBI" id="CHEBI:49883"/>
    </cofactor>
    <text evidence="11">Binds 3 [4Fe-4S] clusters per subunit.</text>
</comment>
<feature type="binding site" evidence="11">
    <location>
        <position position="715"/>
    </location>
    <ligand>
        <name>[4Fe-4S] cluster</name>
        <dbReference type="ChEBI" id="CHEBI:49883"/>
        <label>2</label>
    </ligand>
</feature>